<proteinExistence type="predicted"/>
<dbReference type="RefSeq" id="WP_109727321.1">
    <property type="nucleotide sequence ID" value="NZ_QGDI01000011.1"/>
</dbReference>
<gene>
    <name evidence="1" type="ORF">IE37_02592</name>
</gene>
<dbReference type="EMBL" id="QGDI01000011">
    <property type="protein sequence ID" value="PWJ10946.1"/>
    <property type="molecule type" value="Genomic_DNA"/>
</dbReference>
<comment type="caution">
    <text evidence="1">The sequence shown here is derived from an EMBL/GenBank/DDBJ whole genome shotgun (WGS) entry which is preliminary data.</text>
</comment>
<evidence type="ECO:0000313" key="1">
    <source>
        <dbReference type="EMBL" id="PWJ10946.1"/>
    </source>
</evidence>
<name>A0A315XWD3_RUMFL</name>
<dbReference type="OrthoDB" id="1819830at2"/>
<sequence>MLNYEVNNKGYEQFRKNLKANREDFPWFDYEQEFLDSFKVNVDRETALQQIITINSKYSTHLSLGKSSAPDEGGELADFIVSDSFQSRITTTDKDVAAALVTDLAKAAKTRGRFLLSFASKYCHHCNPNMFPIYDSVNAIYLKEHYSYSDNHDYREYIDAYNLFCHSIGVDLQTASDKQEGFWVDKFINNIEK</sequence>
<evidence type="ECO:0000313" key="2">
    <source>
        <dbReference type="Proteomes" id="UP000245720"/>
    </source>
</evidence>
<organism evidence="1 2">
    <name type="scientific">Ruminococcus flavefaciens</name>
    <dbReference type="NCBI Taxonomy" id="1265"/>
    <lineage>
        <taxon>Bacteria</taxon>
        <taxon>Bacillati</taxon>
        <taxon>Bacillota</taxon>
        <taxon>Clostridia</taxon>
        <taxon>Eubacteriales</taxon>
        <taxon>Oscillospiraceae</taxon>
        <taxon>Ruminococcus</taxon>
    </lineage>
</organism>
<dbReference type="AlphaFoldDB" id="A0A315XWD3"/>
<dbReference type="Proteomes" id="UP000245720">
    <property type="component" value="Unassembled WGS sequence"/>
</dbReference>
<protein>
    <submittedName>
        <fullName evidence="1">Uncharacterized protein</fullName>
    </submittedName>
</protein>
<accession>A0A315XWD3</accession>
<reference evidence="1 2" key="1">
    <citation type="submission" date="2018-05" db="EMBL/GenBank/DDBJ databases">
        <title>The Hungate 1000. A catalogue of reference genomes from the rumen microbiome.</title>
        <authorList>
            <person name="Kelly W."/>
        </authorList>
    </citation>
    <scope>NUCLEOTIDE SEQUENCE [LARGE SCALE GENOMIC DNA]</scope>
    <source>
        <strain evidence="1 2">SAb67</strain>
    </source>
</reference>